<evidence type="ECO:0000259" key="3">
    <source>
        <dbReference type="PROSITE" id="PS51635"/>
    </source>
</evidence>
<comment type="caution">
    <text evidence="4">The sequence shown here is derived from an EMBL/GenBank/DDBJ whole genome shotgun (WGS) entry which is preliminary data.</text>
</comment>
<feature type="short sequence motif" description="GXGXXG" evidence="2">
    <location>
        <begin position="126"/>
        <end position="131"/>
    </location>
</feature>
<dbReference type="STRING" id="363754.RHSP_09659"/>
<dbReference type="InterPro" id="IPR016035">
    <property type="entry name" value="Acyl_Trfase/lysoPLipase"/>
</dbReference>
<feature type="domain" description="PNPLA" evidence="3">
    <location>
        <begin position="122"/>
        <end position="316"/>
    </location>
</feature>
<keyword evidence="1 2" id="KW-0443">Lipid metabolism</keyword>
<feature type="active site" description="Nucleophile" evidence="2">
    <location>
        <position position="157"/>
    </location>
</feature>
<reference evidence="4 5" key="1">
    <citation type="journal article" date="2012" name="BMC Genomics">
        <title>Genomic basis of broad host range and environmental adaptability of Rhizobium tropici CIAT 899 and Rhizobium sp. PRF 81 which are used in inoculants for common bean (Phaseolus vulgaris L.).</title>
        <authorList>
            <person name="Ormeno-Orrillo E."/>
            <person name="Menna P."/>
            <person name="Almeida L.G."/>
            <person name="Ollero F.J."/>
            <person name="Nicolas M.F."/>
            <person name="Pains Rodrigues E."/>
            <person name="Shigueyoshi Nakatani A."/>
            <person name="Silva Batista J.S."/>
            <person name="Oliveira Chueire L.M."/>
            <person name="Souza R.C."/>
            <person name="Ribeiro Vasconcelos A.T."/>
            <person name="Megias M."/>
            <person name="Hungria M."/>
            <person name="Martinez-Romero E."/>
        </authorList>
    </citation>
    <scope>NUCLEOTIDE SEQUENCE [LARGE SCALE GENOMIC DNA]</scope>
    <source>
        <strain evidence="4 5">PRF 81</strain>
    </source>
</reference>
<name>N6V0C6_9HYPH</name>
<feature type="short sequence motif" description="GXSXG" evidence="2">
    <location>
        <begin position="155"/>
        <end position="159"/>
    </location>
</feature>
<organism evidence="4 5">
    <name type="scientific">Rhizobium freirei PRF 81</name>
    <dbReference type="NCBI Taxonomy" id="363754"/>
    <lineage>
        <taxon>Bacteria</taxon>
        <taxon>Pseudomonadati</taxon>
        <taxon>Pseudomonadota</taxon>
        <taxon>Alphaproteobacteria</taxon>
        <taxon>Hyphomicrobiales</taxon>
        <taxon>Rhizobiaceae</taxon>
        <taxon>Rhizobium/Agrobacterium group</taxon>
        <taxon>Rhizobium</taxon>
    </lineage>
</organism>
<dbReference type="GO" id="GO:0016042">
    <property type="term" value="P:lipid catabolic process"/>
    <property type="evidence" value="ECO:0007669"/>
    <property type="project" value="UniProtKB-UniRule"/>
</dbReference>
<dbReference type="EMBL" id="AQHN01000067">
    <property type="protein sequence ID" value="ENN86456.1"/>
    <property type="molecule type" value="Genomic_DNA"/>
</dbReference>
<sequence length="430" mass="46662">MPGKTDAMFGAVQGKFFGRVPSAGTKPRDVYPRRRRRNAACASCHSTGRSLVRALGLLLPFLLILSGCVQTLDRALDASEADKASVAGYGEIRTYLDARLEEAPRDVPNWAPATRRGKLDALMISGGGAGGAFSVGVLSAWSAARTRPQFDVVTGVSTGALIAPYAFLGSAYDDTLVDLYTSGIAQKLVRTKGFVGLFGSSLLRAEPLRQMIARYVTPALLRQVAAEHRKGRRLFILTTNLDTQRAVVWNMGAIANSGRPDALKLFQDVLTASASIPGVYPAVMIRADSGGRHFEEMHSDGGSASQILMMPQALLTSSSRPLLTQGQSVNFYVIVNNALMPEFSTTPDRTLPVIMRAYSIFIKSQTQSALTALYNYSRLTGARFRVASIDAQVPYSTFDPFNTNYMRAVYNLGYAEFAAGSLWKDKPVFR</sequence>
<accession>N6V0C6</accession>
<proteinExistence type="predicted"/>
<dbReference type="Proteomes" id="UP000012429">
    <property type="component" value="Unassembled WGS sequence"/>
</dbReference>
<protein>
    <recommendedName>
        <fullName evidence="3">PNPLA domain-containing protein</fullName>
    </recommendedName>
</protein>
<evidence type="ECO:0000313" key="4">
    <source>
        <dbReference type="EMBL" id="ENN86456.1"/>
    </source>
</evidence>
<evidence type="ECO:0000313" key="5">
    <source>
        <dbReference type="Proteomes" id="UP000012429"/>
    </source>
</evidence>
<dbReference type="SUPFAM" id="SSF52151">
    <property type="entry name" value="FabD/lysophospholipase-like"/>
    <property type="match status" value="1"/>
</dbReference>
<keyword evidence="5" id="KW-1185">Reference proteome</keyword>
<keyword evidence="2" id="KW-0378">Hydrolase</keyword>
<dbReference type="RefSeq" id="WP_004120158.1">
    <property type="nucleotide sequence ID" value="NZ_AQHN01000067.1"/>
</dbReference>
<dbReference type="PATRIC" id="fig|363754.4.peg.3713"/>
<gene>
    <name evidence="4" type="ORF">RHSP_09659</name>
</gene>
<evidence type="ECO:0000256" key="1">
    <source>
        <dbReference type="ARBA" id="ARBA00023098"/>
    </source>
</evidence>
<feature type="short sequence motif" description="DGA/G" evidence="2">
    <location>
        <begin position="300"/>
        <end position="302"/>
    </location>
</feature>
<evidence type="ECO:0000256" key="2">
    <source>
        <dbReference type="PROSITE-ProRule" id="PRU01161"/>
    </source>
</evidence>
<feature type="active site" description="Proton acceptor" evidence="2">
    <location>
        <position position="300"/>
    </location>
</feature>
<dbReference type="Pfam" id="PF01734">
    <property type="entry name" value="Patatin"/>
    <property type="match status" value="1"/>
</dbReference>
<dbReference type="Gene3D" id="3.40.1090.10">
    <property type="entry name" value="Cytosolic phospholipase A2 catalytic domain"/>
    <property type="match status" value="1"/>
</dbReference>
<dbReference type="AlphaFoldDB" id="N6V0C6"/>
<dbReference type="GO" id="GO:0016787">
    <property type="term" value="F:hydrolase activity"/>
    <property type="evidence" value="ECO:0007669"/>
    <property type="project" value="UniProtKB-UniRule"/>
</dbReference>
<keyword evidence="2" id="KW-0442">Lipid degradation</keyword>
<dbReference type="InterPro" id="IPR002641">
    <property type="entry name" value="PNPLA_dom"/>
</dbReference>
<dbReference type="PROSITE" id="PS51635">
    <property type="entry name" value="PNPLA"/>
    <property type="match status" value="1"/>
</dbReference>